<dbReference type="InterPro" id="IPR055367">
    <property type="entry name" value="WH4_Lhr"/>
</dbReference>
<dbReference type="GO" id="GO:0004386">
    <property type="term" value="F:helicase activity"/>
    <property type="evidence" value="ECO:0007669"/>
    <property type="project" value="UniProtKB-KW"/>
</dbReference>
<keyword evidence="2" id="KW-0378">Hydrolase</keyword>
<evidence type="ECO:0000259" key="1">
    <source>
        <dbReference type="Pfam" id="PF23234"/>
    </source>
</evidence>
<feature type="domain" description="Large helicase-related protein winged-helix" evidence="1">
    <location>
        <begin position="42"/>
        <end position="119"/>
    </location>
</feature>
<keyword evidence="2" id="KW-0067">ATP-binding</keyword>
<organism evidence="2 3">
    <name type="scientific">candidate division TA06 bacterium ADurb.Bin417</name>
    <dbReference type="NCBI Taxonomy" id="1852828"/>
    <lineage>
        <taxon>Bacteria</taxon>
        <taxon>Bacteria division TA06</taxon>
    </lineage>
</organism>
<evidence type="ECO:0000313" key="2">
    <source>
        <dbReference type="EMBL" id="OPZ88839.1"/>
    </source>
</evidence>
<proteinExistence type="predicted"/>
<keyword evidence="2" id="KW-0547">Nucleotide-binding</keyword>
<dbReference type="Proteomes" id="UP000485484">
    <property type="component" value="Unassembled WGS sequence"/>
</dbReference>
<comment type="caution">
    <text evidence="2">The sequence shown here is derived from an EMBL/GenBank/DDBJ whole genome shotgun (WGS) entry which is preliminary data.</text>
</comment>
<evidence type="ECO:0000313" key="3">
    <source>
        <dbReference type="Proteomes" id="UP000485484"/>
    </source>
</evidence>
<name>A0A1V5M6J1_UNCT6</name>
<reference evidence="2 3" key="1">
    <citation type="submission" date="2017-02" db="EMBL/GenBank/DDBJ databases">
        <title>Delving into the versatile metabolic prowess of the omnipresent phylum Bacteroidetes.</title>
        <authorList>
            <person name="Nobu M.K."/>
            <person name="Mei R."/>
            <person name="Narihiro T."/>
            <person name="Kuroda K."/>
            <person name="Liu W.-T."/>
        </authorList>
    </citation>
    <scope>NUCLEOTIDE SEQUENCE [LARGE SCALE GENOMIC DNA]</scope>
    <source>
        <strain evidence="2">ADurb.Bin417</strain>
    </source>
</reference>
<sequence>MPTYEPGGRRFSRRRAATGPTVQGRWSLTETLFRNAPGAGPKLRAQAELMLERYGILTREMALAEGIPGGFSTLYPELSNLEVLGTARRGYFVEGLGGAQFALSGAVERLRALPAEENGPETFTVLAATDPASPWGSTLSWPKLDSGRKAARTAGAYVLARAGHPLLYVERGGKGLLRLDPGLEGESLAAALAVLVDEVNAGRVGQLKIERFDGEPILGSAFEQLLVAAGFGRQPRRLVAPA</sequence>
<protein>
    <submittedName>
        <fullName evidence="2">Putative ATP-dependent helicase Lhr</fullName>
    </submittedName>
</protein>
<gene>
    <name evidence="2" type="ORF">BWY73_01611</name>
</gene>
<dbReference type="AlphaFoldDB" id="A0A1V5M6J1"/>
<dbReference type="EMBL" id="MWAK01000448">
    <property type="protein sequence ID" value="OPZ88839.1"/>
    <property type="molecule type" value="Genomic_DNA"/>
</dbReference>
<keyword evidence="2" id="KW-0347">Helicase</keyword>
<dbReference type="Pfam" id="PF23234">
    <property type="entry name" value="WHD_4th_Lhr"/>
    <property type="match status" value="1"/>
</dbReference>
<accession>A0A1V5M6J1</accession>